<dbReference type="Pfam" id="PF21981">
    <property type="entry name" value="RecX_HTH3"/>
    <property type="match status" value="1"/>
</dbReference>
<comment type="similarity">
    <text evidence="2 5">Belongs to the RecX family.</text>
</comment>
<feature type="domain" description="RecX third three-helical" evidence="7">
    <location>
        <begin position="155"/>
        <end position="199"/>
    </location>
</feature>
<evidence type="ECO:0000256" key="5">
    <source>
        <dbReference type="HAMAP-Rule" id="MF_01114"/>
    </source>
</evidence>
<evidence type="ECO:0000256" key="1">
    <source>
        <dbReference type="ARBA" id="ARBA00004496"/>
    </source>
</evidence>
<dbReference type="Gene3D" id="1.10.10.10">
    <property type="entry name" value="Winged helix-like DNA-binding domain superfamily/Winged helix DNA-binding domain"/>
    <property type="match status" value="3"/>
</dbReference>
<sequence length="205" mass="24701">MPVITSIKPQKYTKRVNIYLDGKFGFGIDLVNFVKLGLRVEQSLDDEEIEKIIKKVEFQKTYDYLLKFAMLRPRSEKEIKDWLKRKKTPESLHKDLFSKLKGLDLIDDEEFAKWWVEQRLEFKNKSKRDLEYELRMKGIEKEIIDNVLYKLKINEEEIAKELLRKKIYRWKALPDSEKKRKMSEYLARKGFGWDIIKKTIKGGDF</sequence>
<protein>
    <recommendedName>
        <fullName evidence="3 5">Regulatory protein RecX</fullName>
    </recommendedName>
</protein>
<evidence type="ECO:0000259" key="7">
    <source>
        <dbReference type="Pfam" id="PF21981"/>
    </source>
</evidence>
<proteinExistence type="inferred from homology"/>
<dbReference type="EMBL" id="MGFQ01000005">
    <property type="protein sequence ID" value="OGM10574.1"/>
    <property type="molecule type" value="Genomic_DNA"/>
</dbReference>
<feature type="domain" description="RecX second three-helical" evidence="6">
    <location>
        <begin position="107"/>
        <end position="148"/>
    </location>
</feature>
<dbReference type="HAMAP" id="MF_01114">
    <property type="entry name" value="RecX"/>
    <property type="match status" value="1"/>
</dbReference>
<dbReference type="GO" id="GO:0005737">
    <property type="term" value="C:cytoplasm"/>
    <property type="evidence" value="ECO:0007669"/>
    <property type="project" value="UniProtKB-SubCell"/>
</dbReference>
<reference evidence="8 9" key="1">
    <citation type="journal article" date="2016" name="Nat. Commun.">
        <title>Thousands of microbial genomes shed light on interconnected biogeochemical processes in an aquifer system.</title>
        <authorList>
            <person name="Anantharaman K."/>
            <person name="Brown C.T."/>
            <person name="Hug L.A."/>
            <person name="Sharon I."/>
            <person name="Castelle C.J."/>
            <person name="Probst A.J."/>
            <person name="Thomas B.C."/>
            <person name="Singh A."/>
            <person name="Wilkins M.J."/>
            <person name="Karaoz U."/>
            <person name="Brodie E.L."/>
            <person name="Williams K.H."/>
            <person name="Hubbard S.S."/>
            <person name="Banfield J.F."/>
        </authorList>
    </citation>
    <scope>NUCLEOTIDE SEQUENCE [LARGE SCALE GENOMIC DNA]</scope>
</reference>
<comment type="caution">
    <text evidence="8">The sequence shown here is derived from an EMBL/GenBank/DDBJ whole genome shotgun (WGS) entry which is preliminary data.</text>
</comment>
<organism evidence="8 9">
    <name type="scientific">Candidatus Woesebacteria bacterium RBG_13_36_22</name>
    <dbReference type="NCBI Taxonomy" id="1802478"/>
    <lineage>
        <taxon>Bacteria</taxon>
        <taxon>Candidatus Woeseibacteriota</taxon>
    </lineage>
</organism>
<dbReference type="PANTHER" id="PTHR33602">
    <property type="entry name" value="REGULATORY PROTEIN RECX FAMILY PROTEIN"/>
    <property type="match status" value="1"/>
</dbReference>
<evidence type="ECO:0000256" key="3">
    <source>
        <dbReference type="ARBA" id="ARBA00018111"/>
    </source>
</evidence>
<accession>A0A1F7X656</accession>
<evidence type="ECO:0000256" key="4">
    <source>
        <dbReference type="ARBA" id="ARBA00022490"/>
    </source>
</evidence>
<dbReference type="Proteomes" id="UP000176939">
    <property type="component" value="Unassembled WGS sequence"/>
</dbReference>
<name>A0A1F7X656_9BACT</name>
<dbReference type="PANTHER" id="PTHR33602:SF1">
    <property type="entry name" value="REGULATORY PROTEIN RECX FAMILY PROTEIN"/>
    <property type="match status" value="1"/>
</dbReference>
<comment type="function">
    <text evidence="5">Modulates RecA activity.</text>
</comment>
<keyword evidence="4 5" id="KW-0963">Cytoplasm</keyword>
<evidence type="ECO:0000256" key="2">
    <source>
        <dbReference type="ARBA" id="ARBA00009695"/>
    </source>
</evidence>
<dbReference type="GO" id="GO:0006282">
    <property type="term" value="P:regulation of DNA repair"/>
    <property type="evidence" value="ECO:0007669"/>
    <property type="project" value="UniProtKB-UniRule"/>
</dbReference>
<dbReference type="InterPro" id="IPR003783">
    <property type="entry name" value="Regulatory_RecX"/>
</dbReference>
<gene>
    <name evidence="5" type="primary">recX</name>
    <name evidence="8" type="ORF">A2Z67_04225</name>
</gene>
<dbReference type="InterPro" id="IPR053925">
    <property type="entry name" value="RecX_HTH_3rd"/>
</dbReference>
<dbReference type="AlphaFoldDB" id="A0A1F7X656"/>
<dbReference type="InterPro" id="IPR053924">
    <property type="entry name" value="RecX_HTH_2nd"/>
</dbReference>
<evidence type="ECO:0000313" key="8">
    <source>
        <dbReference type="EMBL" id="OGM10574.1"/>
    </source>
</evidence>
<evidence type="ECO:0000259" key="6">
    <source>
        <dbReference type="Pfam" id="PF02631"/>
    </source>
</evidence>
<comment type="subcellular location">
    <subcellularLocation>
        <location evidence="1 5">Cytoplasm</location>
    </subcellularLocation>
</comment>
<evidence type="ECO:0000313" key="9">
    <source>
        <dbReference type="Proteomes" id="UP000176939"/>
    </source>
</evidence>
<dbReference type="Pfam" id="PF02631">
    <property type="entry name" value="RecX_HTH2"/>
    <property type="match status" value="1"/>
</dbReference>
<dbReference type="InterPro" id="IPR036388">
    <property type="entry name" value="WH-like_DNA-bd_sf"/>
</dbReference>